<organism evidence="1 2">
    <name type="scientific">Sporosarcina psychrophila</name>
    <name type="common">Bacillus psychrophilus</name>
    <dbReference type="NCBI Taxonomy" id="1476"/>
    <lineage>
        <taxon>Bacteria</taxon>
        <taxon>Bacillati</taxon>
        <taxon>Bacillota</taxon>
        <taxon>Bacilli</taxon>
        <taxon>Bacillales</taxon>
        <taxon>Caryophanaceae</taxon>
        <taxon>Sporosarcina</taxon>
    </lineage>
</organism>
<dbReference type="Pfam" id="PF12841">
    <property type="entry name" value="YvrJ"/>
    <property type="match status" value="1"/>
</dbReference>
<name>A0ABV2K369_SPOPS</name>
<comment type="caution">
    <text evidence="1">The sequence shown here is derived from an EMBL/GenBank/DDBJ whole genome shotgun (WGS) entry which is preliminary data.</text>
</comment>
<accession>A0ABV2K369</accession>
<dbReference type="Proteomes" id="UP001549104">
    <property type="component" value="Unassembled WGS sequence"/>
</dbReference>
<dbReference type="RefSeq" id="WP_187045786.1">
    <property type="nucleotide sequence ID" value="NZ_JBEPME010000001.1"/>
</dbReference>
<protein>
    <recommendedName>
        <fullName evidence="3">YvrJ family protein</fullName>
    </recommendedName>
</protein>
<dbReference type="EMBL" id="JBEPME010000001">
    <property type="protein sequence ID" value="MET3655535.1"/>
    <property type="molecule type" value="Genomic_DNA"/>
</dbReference>
<sequence>MKKWMSLIQELSFPIFVSIYLLHQLETKLVAIHNVLLTLKMK</sequence>
<evidence type="ECO:0000313" key="2">
    <source>
        <dbReference type="Proteomes" id="UP001549104"/>
    </source>
</evidence>
<gene>
    <name evidence="1" type="ORF">ABIC55_000619</name>
</gene>
<evidence type="ECO:0000313" key="1">
    <source>
        <dbReference type="EMBL" id="MET3655535.1"/>
    </source>
</evidence>
<evidence type="ECO:0008006" key="3">
    <source>
        <dbReference type="Google" id="ProtNLM"/>
    </source>
</evidence>
<keyword evidence="2" id="KW-1185">Reference proteome</keyword>
<proteinExistence type="predicted"/>
<reference evidence="1 2" key="1">
    <citation type="submission" date="2024-06" db="EMBL/GenBank/DDBJ databases">
        <title>Sorghum-associated microbial communities from plants grown in Nebraska, USA.</title>
        <authorList>
            <person name="Schachtman D."/>
        </authorList>
    </citation>
    <scope>NUCLEOTIDE SEQUENCE [LARGE SCALE GENOMIC DNA]</scope>
    <source>
        <strain evidence="1 2">1288</strain>
    </source>
</reference>
<dbReference type="InterPro" id="IPR024419">
    <property type="entry name" value="YvrJ"/>
</dbReference>